<name>A0A9E5MMH4_9GAMM</name>
<proteinExistence type="predicted"/>
<dbReference type="AlphaFoldDB" id="A0A9E5MMH4"/>
<accession>A0A9E5MMH4</accession>
<dbReference type="Proteomes" id="UP000787472">
    <property type="component" value="Unassembled WGS sequence"/>
</dbReference>
<protein>
    <submittedName>
        <fullName evidence="2">Uncharacterized protein</fullName>
    </submittedName>
</protein>
<comment type="caution">
    <text evidence="2">The sequence shown here is derived from an EMBL/GenBank/DDBJ whole genome shotgun (WGS) entry which is preliminary data.</text>
</comment>
<keyword evidence="1" id="KW-0472">Membrane</keyword>
<reference evidence="2" key="1">
    <citation type="submission" date="2020-03" db="EMBL/GenBank/DDBJ databases">
        <authorList>
            <person name="Guo F."/>
        </authorList>
    </citation>
    <scope>NUCLEOTIDE SEQUENCE</scope>
    <source>
        <strain evidence="2">JCM 30134</strain>
    </source>
</reference>
<keyword evidence="3" id="KW-1185">Reference proteome</keyword>
<evidence type="ECO:0000313" key="3">
    <source>
        <dbReference type="Proteomes" id="UP000787472"/>
    </source>
</evidence>
<evidence type="ECO:0000256" key="1">
    <source>
        <dbReference type="SAM" id="Phobius"/>
    </source>
</evidence>
<evidence type="ECO:0000313" key="2">
    <source>
        <dbReference type="EMBL" id="NHO66635.1"/>
    </source>
</evidence>
<keyword evidence="1" id="KW-1133">Transmembrane helix</keyword>
<organism evidence="2 3">
    <name type="scientific">Pseudomaricurvus hydrocarbonicus</name>
    <dbReference type="NCBI Taxonomy" id="1470433"/>
    <lineage>
        <taxon>Bacteria</taxon>
        <taxon>Pseudomonadati</taxon>
        <taxon>Pseudomonadota</taxon>
        <taxon>Gammaproteobacteria</taxon>
        <taxon>Cellvibrionales</taxon>
        <taxon>Cellvibrionaceae</taxon>
        <taxon>Pseudomaricurvus</taxon>
    </lineage>
</organism>
<keyword evidence="1" id="KW-0812">Transmembrane</keyword>
<dbReference type="EMBL" id="JAAONZ010000011">
    <property type="protein sequence ID" value="NHO66635.1"/>
    <property type="molecule type" value="Genomic_DNA"/>
</dbReference>
<sequence length="54" mass="6077">MVSFDGARSMLDLTFLLDFLIEKIVFFAATASILLLVKHRVYLPVLKSNHSHSA</sequence>
<feature type="transmembrane region" description="Helical" evidence="1">
    <location>
        <begin position="20"/>
        <end position="37"/>
    </location>
</feature>
<gene>
    <name evidence="2" type="ORF">G8770_13885</name>
</gene>